<evidence type="ECO:0000313" key="2">
    <source>
        <dbReference type="Proteomes" id="UP000193077"/>
    </source>
</evidence>
<name>A0A1Y5RK61_9RHOB</name>
<reference evidence="1 2" key="1">
    <citation type="submission" date="2017-03" db="EMBL/GenBank/DDBJ databases">
        <authorList>
            <person name="Afonso C.L."/>
            <person name="Miller P.J."/>
            <person name="Scott M.A."/>
            <person name="Spackman E."/>
            <person name="Goraichik I."/>
            <person name="Dimitrov K.M."/>
            <person name="Suarez D.L."/>
            <person name="Swayne D.E."/>
        </authorList>
    </citation>
    <scope>NUCLEOTIDE SEQUENCE [LARGE SCALE GENOMIC DNA]</scope>
    <source>
        <strain evidence="1 2">CECT 7639</strain>
    </source>
</reference>
<evidence type="ECO:0000313" key="1">
    <source>
        <dbReference type="EMBL" id="SLN19438.1"/>
    </source>
</evidence>
<organism evidence="1 2">
    <name type="scientific">Falsiruegeria litorea R37</name>
    <dbReference type="NCBI Taxonomy" id="1200284"/>
    <lineage>
        <taxon>Bacteria</taxon>
        <taxon>Pseudomonadati</taxon>
        <taxon>Pseudomonadota</taxon>
        <taxon>Alphaproteobacteria</taxon>
        <taxon>Rhodobacterales</taxon>
        <taxon>Roseobacteraceae</taxon>
        <taxon>Falsiruegeria</taxon>
    </lineage>
</organism>
<dbReference type="EMBL" id="FWFO01000001">
    <property type="protein sequence ID" value="SLN19438.1"/>
    <property type="molecule type" value="Genomic_DNA"/>
</dbReference>
<keyword evidence="2" id="KW-1185">Reference proteome</keyword>
<dbReference type="Proteomes" id="UP000193077">
    <property type="component" value="Unassembled WGS sequence"/>
</dbReference>
<dbReference type="AlphaFoldDB" id="A0A1Y5RK61"/>
<gene>
    <name evidence="1" type="ORF">TRL7639_00435</name>
</gene>
<proteinExistence type="predicted"/>
<accession>A0A1Y5RK61</accession>
<protein>
    <submittedName>
        <fullName evidence="1">Uncharacterized protein</fullName>
    </submittedName>
</protein>
<sequence>MLSRKGWLADKIDILSGDVGANGPNVPLTIEDLKEVQSGREADIELATMTADLTSQRPHSLPLKMPNQYFFDPKEMRALLPDRVVAYMIRETEADKQFGPNGAMYPVPVGDKFPFVLAARMSLSFPIFAGGSCMGRHRSAAFSWRVGCP</sequence>